<dbReference type="AlphaFoldDB" id="A0A151I1Q6"/>
<reference evidence="1 2" key="1">
    <citation type="submission" date="2015-09" db="EMBL/GenBank/DDBJ databases">
        <title>Atta colombica WGS genome.</title>
        <authorList>
            <person name="Nygaard S."/>
            <person name="Hu H."/>
            <person name="Boomsma J."/>
            <person name="Zhang G."/>
        </authorList>
    </citation>
    <scope>NUCLEOTIDE SEQUENCE [LARGE SCALE GENOMIC DNA]</scope>
    <source>
        <strain evidence="1">Treedump-2</strain>
        <tissue evidence="1">Whole body</tissue>
    </source>
</reference>
<evidence type="ECO:0000313" key="1">
    <source>
        <dbReference type="EMBL" id="KYM80072.1"/>
    </source>
</evidence>
<gene>
    <name evidence="1" type="ORF">ALC53_09483</name>
</gene>
<accession>A0A151I1Q6</accession>
<evidence type="ECO:0000313" key="2">
    <source>
        <dbReference type="Proteomes" id="UP000078540"/>
    </source>
</evidence>
<keyword evidence="2" id="KW-1185">Reference proteome</keyword>
<protein>
    <submittedName>
        <fullName evidence="1">Uncharacterized protein</fullName>
    </submittedName>
</protein>
<sequence>MSNRVEECPRKYQCAVLVGVECLPTKELWRSPSEKSKRMVQQCFLQLENKDCHQNAIVRAATARLLSDITDRIGPDHIMILPRNVRDKLLNTSAKLLMDGNLDARRVNLQLDSVIYILINHAKRMFRRLIRCEGFRKALTDAVPETTLRHIDKTMKTL</sequence>
<dbReference type="EMBL" id="KQ976577">
    <property type="protein sequence ID" value="KYM80072.1"/>
    <property type="molecule type" value="Genomic_DNA"/>
</dbReference>
<organism evidence="1 2">
    <name type="scientific">Atta colombica</name>
    <dbReference type="NCBI Taxonomy" id="520822"/>
    <lineage>
        <taxon>Eukaryota</taxon>
        <taxon>Metazoa</taxon>
        <taxon>Ecdysozoa</taxon>
        <taxon>Arthropoda</taxon>
        <taxon>Hexapoda</taxon>
        <taxon>Insecta</taxon>
        <taxon>Pterygota</taxon>
        <taxon>Neoptera</taxon>
        <taxon>Endopterygota</taxon>
        <taxon>Hymenoptera</taxon>
        <taxon>Apocrita</taxon>
        <taxon>Aculeata</taxon>
        <taxon>Formicoidea</taxon>
        <taxon>Formicidae</taxon>
        <taxon>Myrmicinae</taxon>
        <taxon>Atta</taxon>
    </lineage>
</organism>
<name>A0A151I1Q6_9HYME</name>
<dbReference type="Proteomes" id="UP000078540">
    <property type="component" value="Unassembled WGS sequence"/>
</dbReference>
<proteinExistence type="predicted"/>